<sequence length="126" mass="14371">MIDQNRACVVLWRNVIERAMMDALGIGLSSGMHNAGKKRQSDIWTRKRLRDEAKDWFGRSGRDFVQACECAEYESAWVRKQALDLFKEFGDELVGCKKGKVWEEFSKRGLGVEVASQASNLRASVR</sequence>
<organism evidence="1">
    <name type="scientific">marine sediment metagenome</name>
    <dbReference type="NCBI Taxonomy" id="412755"/>
    <lineage>
        <taxon>unclassified sequences</taxon>
        <taxon>metagenomes</taxon>
        <taxon>ecological metagenomes</taxon>
    </lineage>
</organism>
<accession>A0A0F9DJJ5</accession>
<name>A0A0F9DJJ5_9ZZZZ</name>
<comment type="caution">
    <text evidence="1">The sequence shown here is derived from an EMBL/GenBank/DDBJ whole genome shotgun (WGS) entry which is preliminary data.</text>
</comment>
<proteinExistence type="predicted"/>
<evidence type="ECO:0000313" key="1">
    <source>
        <dbReference type="EMBL" id="KKL17901.1"/>
    </source>
</evidence>
<dbReference type="AlphaFoldDB" id="A0A0F9DJJ5"/>
<feature type="non-terminal residue" evidence="1">
    <location>
        <position position="126"/>
    </location>
</feature>
<reference evidence="1" key="1">
    <citation type="journal article" date="2015" name="Nature">
        <title>Complex archaea that bridge the gap between prokaryotes and eukaryotes.</title>
        <authorList>
            <person name="Spang A."/>
            <person name="Saw J.H."/>
            <person name="Jorgensen S.L."/>
            <person name="Zaremba-Niedzwiedzka K."/>
            <person name="Martijn J."/>
            <person name="Lind A.E."/>
            <person name="van Eijk R."/>
            <person name="Schleper C."/>
            <person name="Guy L."/>
            <person name="Ettema T.J."/>
        </authorList>
    </citation>
    <scope>NUCLEOTIDE SEQUENCE</scope>
</reference>
<dbReference type="EMBL" id="LAZR01039075">
    <property type="protein sequence ID" value="KKL17901.1"/>
    <property type="molecule type" value="Genomic_DNA"/>
</dbReference>
<protein>
    <submittedName>
        <fullName evidence="1">Uncharacterized protein</fullName>
    </submittedName>
</protein>
<gene>
    <name evidence="1" type="ORF">LCGC14_2480890</name>
</gene>